<dbReference type="Proteomes" id="UP001497525">
    <property type="component" value="Unassembled WGS sequence"/>
</dbReference>
<organism evidence="8 9">
    <name type="scientific">Calicophoron daubneyi</name>
    <name type="common">Rumen fluke</name>
    <name type="synonym">Paramphistomum daubneyi</name>
    <dbReference type="NCBI Taxonomy" id="300641"/>
    <lineage>
        <taxon>Eukaryota</taxon>
        <taxon>Metazoa</taxon>
        <taxon>Spiralia</taxon>
        <taxon>Lophotrochozoa</taxon>
        <taxon>Platyhelminthes</taxon>
        <taxon>Trematoda</taxon>
        <taxon>Digenea</taxon>
        <taxon>Plagiorchiida</taxon>
        <taxon>Pronocephalata</taxon>
        <taxon>Paramphistomoidea</taxon>
        <taxon>Paramphistomidae</taxon>
        <taxon>Calicophoron</taxon>
    </lineage>
</organism>
<dbReference type="GO" id="GO:0005912">
    <property type="term" value="C:adherens junction"/>
    <property type="evidence" value="ECO:0007669"/>
    <property type="project" value="TreeGrafter"/>
</dbReference>
<dbReference type="GO" id="GO:0098609">
    <property type="term" value="P:cell-cell adhesion"/>
    <property type="evidence" value="ECO:0007669"/>
    <property type="project" value="TreeGrafter"/>
</dbReference>
<feature type="region of interest" description="Disordered" evidence="7">
    <location>
        <begin position="878"/>
        <end position="900"/>
    </location>
</feature>
<dbReference type="GO" id="GO:0051015">
    <property type="term" value="F:actin filament binding"/>
    <property type="evidence" value="ECO:0007669"/>
    <property type="project" value="InterPro"/>
</dbReference>
<dbReference type="InterPro" id="IPR036723">
    <property type="entry name" value="Alpha-catenin/vinculin-like_sf"/>
</dbReference>
<dbReference type="GO" id="GO:0016477">
    <property type="term" value="P:cell migration"/>
    <property type="evidence" value="ECO:0007669"/>
    <property type="project" value="TreeGrafter"/>
</dbReference>
<name>A0AAV2TSE3_CALDB</name>
<dbReference type="AlphaFoldDB" id="A0AAV2TSE3"/>
<reference evidence="8" key="1">
    <citation type="submission" date="2024-06" db="EMBL/GenBank/DDBJ databases">
        <authorList>
            <person name="Liu X."/>
            <person name="Lenzi L."/>
            <person name="Haldenby T S."/>
            <person name="Uol C."/>
        </authorList>
    </citation>
    <scope>NUCLEOTIDE SEQUENCE</scope>
</reference>
<evidence type="ECO:0000256" key="7">
    <source>
        <dbReference type="SAM" id="MobiDB-lite"/>
    </source>
</evidence>
<dbReference type="Gene3D" id="1.20.120.230">
    <property type="entry name" value="Alpha-catenin/vinculin-like"/>
    <property type="match status" value="5"/>
</dbReference>
<proteinExistence type="inferred from homology"/>
<evidence type="ECO:0000256" key="4">
    <source>
        <dbReference type="ARBA" id="ARBA00022490"/>
    </source>
</evidence>
<dbReference type="EMBL" id="CAXLJL010000600">
    <property type="protein sequence ID" value="CAL5139215.1"/>
    <property type="molecule type" value="Genomic_DNA"/>
</dbReference>
<dbReference type="PANTHER" id="PTHR18914">
    <property type="entry name" value="ALPHA CATENIN"/>
    <property type="match status" value="1"/>
</dbReference>
<dbReference type="InterPro" id="IPR006077">
    <property type="entry name" value="Vinculin/catenin"/>
</dbReference>
<comment type="caution">
    <text evidence="8">The sequence shown here is derived from an EMBL/GenBank/DDBJ whole genome shotgun (WGS) entry which is preliminary data.</text>
</comment>
<keyword evidence="6" id="KW-0965">Cell junction</keyword>
<dbReference type="SUPFAM" id="SSF47220">
    <property type="entry name" value="alpha-catenin/vinculin-like"/>
    <property type="match status" value="4"/>
</dbReference>
<comment type="subcellular location">
    <subcellularLocation>
        <location evidence="1">Cell junction</location>
    </subcellularLocation>
    <subcellularLocation>
        <location evidence="2">Cytoplasm</location>
    </subcellularLocation>
</comment>
<evidence type="ECO:0000256" key="5">
    <source>
        <dbReference type="ARBA" id="ARBA00022889"/>
    </source>
</evidence>
<dbReference type="Pfam" id="PF01044">
    <property type="entry name" value="Vinculin"/>
    <property type="match status" value="1"/>
</dbReference>
<dbReference type="PRINTS" id="PR00805">
    <property type="entry name" value="ALPHACATENIN"/>
</dbReference>
<feature type="region of interest" description="Disordered" evidence="7">
    <location>
        <begin position="616"/>
        <end position="672"/>
    </location>
</feature>
<evidence type="ECO:0000313" key="9">
    <source>
        <dbReference type="Proteomes" id="UP001497525"/>
    </source>
</evidence>
<accession>A0AAV2TSE3</accession>
<evidence type="ECO:0000256" key="2">
    <source>
        <dbReference type="ARBA" id="ARBA00004496"/>
    </source>
</evidence>
<protein>
    <submittedName>
        <fullName evidence="8">Uncharacterized protein</fullName>
    </submittedName>
</protein>
<keyword evidence="5" id="KW-0130">Cell adhesion</keyword>
<keyword evidence="4" id="KW-0963">Cytoplasm</keyword>
<dbReference type="GO" id="GO:0008013">
    <property type="term" value="F:beta-catenin binding"/>
    <property type="evidence" value="ECO:0007669"/>
    <property type="project" value="TreeGrafter"/>
</dbReference>
<evidence type="ECO:0000313" key="8">
    <source>
        <dbReference type="EMBL" id="CAL5139215.1"/>
    </source>
</evidence>
<comment type="similarity">
    <text evidence="3">Belongs to the vinculin/alpha-catenin family.</text>
</comment>
<evidence type="ECO:0000256" key="6">
    <source>
        <dbReference type="ARBA" id="ARBA00022949"/>
    </source>
</evidence>
<dbReference type="GO" id="GO:0045296">
    <property type="term" value="F:cadherin binding"/>
    <property type="evidence" value="ECO:0007669"/>
    <property type="project" value="InterPro"/>
</dbReference>
<evidence type="ECO:0000256" key="1">
    <source>
        <dbReference type="ARBA" id="ARBA00004282"/>
    </source>
</evidence>
<dbReference type="Gene3D" id="6.10.250.2510">
    <property type="match status" value="1"/>
</dbReference>
<dbReference type="GO" id="GO:0016342">
    <property type="term" value="C:catenin complex"/>
    <property type="evidence" value="ECO:0007669"/>
    <property type="project" value="TreeGrafter"/>
</dbReference>
<sequence>MSSGGTQSRAAESLLEPLFRKLSAFATLSSVKSRNGAVSKSSDDILLFIDQFIGAVEGCSESLSQKFPSLALELDTLLSEFVDAGKLLHAATYAFTTDPMSGKKTDEVYRTGNALLLALSRLLILSEVAEGHSLEQLLQVLQENLEDVLSAPNSRGLSSAWKPFEDHSSQLIRILDKRLPDLLNPEHQDQYTRARYMLNNNRDLVLTSNRVYLRHPDHVGAQIAKDFASRSMIDAIDLIRSTLNPDQKPGVIRLKVSGKLLDEIEGFENSTLIDVKQFDDKRIRANMERQLKRLLPSVYQLADSNQTHPSRRSAIYSQCKKLRATLESLLREYNTKPTNQTFLNEAMENLLTVTGGLKQLVTRTAVEHAAETFMNKNQPLMSLSDATKFGNDKSMENAAQSFQDHSAAMVSAAYEIFSVTSNEKVAESAQMYCSQLEQLCPQVINAAYLNFKYPYSRSAEANLEAFKDAYQNSAHLLNSNINKLTNMHDFLAVSDDQMLLDYENSLRALSERNESMVDQTSTAMQHRSSHMCEAVILKMADEKNNPEYVDHVMEKVTLLRDEYTPAFTMVARDTLSRLTANQPVDERKFRQSGKNLCTAVHGVRVAALNETDLPSELEALRSRTPVEPAESPSRRRRISDPWTDTGRAPNSAHASDSFFPDGYRSPSGSLPRDAHVFAQENRQSERTELYAMLTEPERETMAQELAGFLEEKKRLLREVVKWDDSANEIIVLAKKMCLIMMEMTDFTRGKGPLNSTMEVIEAAREISKLGQRLDRLCRDIADLCPDSASRRDLLAYLQRVTLHCHQLNITSRVKAGVQAARAEVVENSTALIQAATNLMTAVVLTVKESYIASTKYLGPNRRPIVHWRMRAPAKKPLVSSALDREHDGDSSAEWEWRGVAPPMTRSDALSELSQFDNMPPPQP</sequence>
<dbReference type="GO" id="GO:0005737">
    <property type="term" value="C:cytoplasm"/>
    <property type="evidence" value="ECO:0007669"/>
    <property type="project" value="UniProtKB-SubCell"/>
</dbReference>
<gene>
    <name evidence="8" type="ORF">CDAUBV1_LOCUS14249</name>
</gene>
<evidence type="ECO:0000256" key="3">
    <source>
        <dbReference type="ARBA" id="ARBA00008376"/>
    </source>
</evidence>
<dbReference type="InterPro" id="IPR001033">
    <property type="entry name" value="Alpha_catenin"/>
</dbReference>
<dbReference type="PANTHER" id="PTHR18914:SF30">
    <property type="entry name" value="VINCULIN_ALPHA-CATENIN FAMILY MEMBER 1"/>
    <property type="match status" value="1"/>
</dbReference>